<feature type="compositionally biased region" description="Basic and acidic residues" evidence="3">
    <location>
        <begin position="454"/>
        <end position="510"/>
    </location>
</feature>
<evidence type="ECO:0000313" key="5">
    <source>
        <dbReference type="Proteomes" id="UP001499987"/>
    </source>
</evidence>
<protein>
    <recommendedName>
        <fullName evidence="6">Enoyl-CoA hydratase/isomerase family protein</fullName>
    </recommendedName>
</protein>
<feature type="region of interest" description="Disordered" evidence="3">
    <location>
        <begin position="203"/>
        <end position="230"/>
    </location>
</feature>
<organism evidence="4 5">
    <name type="scientific">Kitasatospora arboriphila</name>
    <dbReference type="NCBI Taxonomy" id="258052"/>
    <lineage>
        <taxon>Bacteria</taxon>
        <taxon>Bacillati</taxon>
        <taxon>Actinomycetota</taxon>
        <taxon>Actinomycetes</taxon>
        <taxon>Kitasatosporales</taxon>
        <taxon>Streptomycetaceae</taxon>
        <taxon>Kitasatospora</taxon>
    </lineage>
</organism>
<feature type="compositionally biased region" description="Low complexity" evidence="3">
    <location>
        <begin position="537"/>
        <end position="556"/>
    </location>
</feature>
<dbReference type="PANTHER" id="PTHR11941">
    <property type="entry name" value="ENOYL-COA HYDRATASE-RELATED"/>
    <property type="match status" value="1"/>
</dbReference>
<dbReference type="EMBL" id="BAAALD010000017">
    <property type="protein sequence ID" value="GAA1080287.1"/>
    <property type="molecule type" value="Genomic_DNA"/>
</dbReference>
<comment type="caution">
    <text evidence="4">The sequence shown here is derived from an EMBL/GenBank/DDBJ whole genome shotgun (WGS) entry which is preliminary data.</text>
</comment>
<feature type="compositionally biased region" description="Basic and acidic residues" evidence="3">
    <location>
        <begin position="397"/>
        <end position="408"/>
    </location>
</feature>
<evidence type="ECO:0000313" key="4">
    <source>
        <dbReference type="EMBL" id="GAA1080287.1"/>
    </source>
</evidence>
<dbReference type="Proteomes" id="UP001499987">
    <property type="component" value="Unassembled WGS sequence"/>
</dbReference>
<dbReference type="InterPro" id="IPR001753">
    <property type="entry name" value="Enoyl-CoA_hydra/iso"/>
</dbReference>
<comment type="similarity">
    <text evidence="1 2">Belongs to the enoyl-CoA hydratase/isomerase family.</text>
</comment>
<evidence type="ECO:0000256" key="2">
    <source>
        <dbReference type="RuleBase" id="RU003707"/>
    </source>
</evidence>
<dbReference type="PANTHER" id="PTHR11941:SF54">
    <property type="entry name" value="ENOYL-COA HYDRATASE, MITOCHONDRIAL"/>
    <property type="match status" value="1"/>
</dbReference>
<name>A0ABP4E2H0_9ACTN</name>
<accession>A0ABP4E2H0</accession>
<feature type="compositionally biased region" description="Polar residues" evidence="3">
    <location>
        <begin position="211"/>
        <end position="227"/>
    </location>
</feature>
<dbReference type="Gene3D" id="3.90.226.10">
    <property type="entry name" value="2-enoyl-CoA Hydratase, Chain A, domain 1"/>
    <property type="match status" value="1"/>
</dbReference>
<dbReference type="SUPFAM" id="SSF52096">
    <property type="entry name" value="ClpP/crotonase"/>
    <property type="match status" value="1"/>
</dbReference>
<sequence>MIFRQAMFLPSEGGKRVDLTEVPQYTAETAKAVGPVDASLGMFLYAFARVPVITIAKVRGRARGGGDGLALACDMIFASRENAVFGQFETGTGALPGAGGLQHLTRRLGRARAIEAVVGAEDFAADLAERYGWINRALPDAELDEFVERLAERIAGFPPEGVKAAKRAVNDLTLPDRANVRSDAATFQDLIARPETRERLDHLARRASRHPASSNAASARPWPTSTAEPALPMGRSVPAPRGWEHLVPSVEDPTGSLGNQNDLPGGPSGLAEAVCFGCLLKREDLVDMHSETARRCQGRQSLQVCPVGLHQHEAGAKTRLRQLLNRFCVGTVQGDDPAAGRERSRQVLQLACDGGQEDIRTVDTGTDVHTSVVDHLVSAQAPDEVVLRRACRRDDVRPPTLRDLDRQMADTAGSGRNQHTPARLQPCRTHQGLPRSETRQGQTRRLHMTQPGRLEGELARRPRHELRVGPRLEREPGHTEHLVPDLEPGHPRADRSHDPGHIPTDREREVPQTPAAHFPVDGVHPCRLTSTRTSVDPGSGTSTSTTSRTSGPPKRR</sequence>
<dbReference type="PROSITE" id="PS00166">
    <property type="entry name" value="ENOYL_COA_HYDRATASE"/>
    <property type="match status" value="1"/>
</dbReference>
<dbReference type="InterPro" id="IPR029045">
    <property type="entry name" value="ClpP/crotonase-like_dom_sf"/>
</dbReference>
<evidence type="ECO:0000256" key="3">
    <source>
        <dbReference type="SAM" id="MobiDB-lite"/>
    </source>
</evidence>
<dbReference type="InterPro" id="IPR018376">
    <property type="entry name" value="Enoyl-CoA_hyd/isom_CS"/>
</dbReference>
<feature type="region of interest" description="Disordered" evidence="3">
    <location>
        <begin position="397"/>
        <end position="556"/>
    </location>
</feature>
<evidence type="ECO:0000256" key="1">
    <source>
        <dbReference type="ARBA" id="ARBA00005254"/>
    </source>
</evidence>
<keyword evidence="5" id="KW-1185">Reference proteome</keyword>
<reference evidence="5" key="1">
    <citation type="journal article" date="2019" name="Int. J. Syst. Evol. Microbiol.">
        <title>The Global Catalogue of Microorganisms (GCM) 10K type strain sequencing project: providing services to taxonomists for standard genome sequencing and annotation.</title>
        <authorList>
            <consortium name="The Broad Institute Genomics Platform"/>
            <consortium name="The Broad Institute Genome Sequencing Center for Infectious Disease"/>
            <person name="Wu L."/>
            <person name="Ma J."/>
        </authorList>
    </citation>
    <scope>NUCLEOTIDE SEQUENCE [LARGE SCALE GENOMIC DNA]</scope>
    <source>
        <strain evidence="5">JCM 13002</strain>
    </source>
</reference>
<dbReference type="CDD" id="cd06558">
    <property type="entry name" value="crotonase-like"/>
    <property type="match status" value="1"/>
</dbReference>
<proteinExistence type="inferred from homology"/>
<evidence type="ECO:0008006" key="6">
    <source>
        <dbReference type="Google" id="ProtNLM"/>
    </source>
</evidence>
<gene>
    <name evidence="4" type="ORF">GCM10009663_23550</name>
</gene>
<dbReference type="Pfam" id="PF00378">
    <property type="entry name" value="ECH_1"/>
    <property type="match status" value="1"/>
</dbReference>